<comment type="caution">
    <text evidence="2">The sequence shown here is derived from an EMBL/GenBank/DDBJ whole genome shotgun (WGS) entry which is preliminary data.</text>
</comment>
<keyword evidence="3" id="KW-1185">Reference proteome</keyword>
<dbReference type="Proteomes" id="UP000600547">
    <property type="component" value="Unassembled WGS sequence"/>
</dbReference>
<dbReference type="RefSeq" id="WP_110828025.1">
    <property type="nucleotide sequence ID" value="NZ_BMQG01000008.1"/>
</dbReference>
<keyword evidence="1" id="KW-0732">Signal</keyword>
<sequence>MKRLKLTLILSAAGVAAAQTASPVSLSLVMSLVSSVKVNGKDTEQLTPNPRNVLPGAVISQVVTVRNTGGKPVRQVPVTLPVPKNTRYLTAEKGTDGLQAEYSIDGGKTFAPAPLKQKVTVTENGRAITREVEVKPSEYTSVRWVIPELGANDTLKLGYRVQVK</sequence>
<gene>
    <name evidence="2" type="ORF">GCM10008956_26090</name>
</gene>
<accession>A0A8H9GWE0</accession>
<proteinExistence type="predicted"/>
<evidence type="ECO:0000313" key="3">
    <source>
        <dbReference type="Proteomes" id="UP000600547"/>
    </source>
</evidence>
<evidence type="ECO:0000256" key="1">
    <source>
        <dbReference type="SAM" id="SignalP"/>
    </source>
</evidence>
<dbReference type="PIRSF" id="PIRSF014979">
    <property type="entry name" value="UCP014979"/>
    <property type="match status" value="1"/>
</dbReference>
<dbReference type="AlphaFoldDB" id="A0A8H9GWE0"/>
<evidence type="ECO:0000313" key="2">
    <source>
        <dbReference type="EMBL" id="GGM48688.1"/>
    </source>
</evidence>
<protein>
    <recommendedName>
        <fullName evidence="4">DUF11 domain-containing protein</fullName>
    </recommendedName>
</protein>
<feature type="chain" id="PRO_5034097768" description="DUF11 domain-containing protein" evidence="1">
    <location>
        <begin position="19"/>
        <end position="164"/>
    </location>
</feature>
<dbReference type="InterPro" id="IPR014468">
    <property type="entry name" value="UCP014979"/>
</dbReference>
<dbReference type="EMBL" id="BMQG01000008">
    <property type="protein sequence ID" value="GGM48688.1"/>
    <property type="molecule type" value="Genomic_DNA"/>
</dbReference>
<feature type="signal peptide" evidence="1">
    <location>
        <begin position="1"/>
        <end position="18"/>
    </location>
</feature>
<reference evidence="3" key="1">
    <citation type="journal article" date="2019" name="Int. J. Syst. Evol. Microbiol.">
        <title>The Global Catalogue of Microorganisms (GCM) 10K type strain sequencing project: providing services to taxonomists for standard genome sequencing and annotation.</title>
        <authorList>
            <consortium name="The Broad Institute Genomics Platform"/>
            <consortium name="The Broad Institute Genome Sequencing Center for Infectious Disease"/>
            <person name="Wu L."/>
            <person name="Ma J."/>
        </authorList>
    </citation>
    <scope>NUCLEOTIDE SEQUENCE [LARGE SCALE GENOMIC DNA]</scope>
    <source>
        <strain evidence="3">JCM 31047</strain>
    </source>
</reference>
<evidence type="ECO:0008006" key="4">
    <source>
        <dbReference type="Google" id="ProtNLM"/>
    </source>
</evidence>
<organism evidence="2 3">
    <name type="scientific">Deinococcus arenae</name>
    <dbReference type="NCBI Taxonomy" id="1452751"/>
    <lineage>
        <taxon>Bacteria</taxon>
        <taxon>Thermotogati</taxon>
        <taxon>Deinococcota</taxon>
        <taxon>Deinococci</taxon>
        <taxon>Deinococcales</taxon>
        <taxon>Deinococcaceae</taxon>
        <taxon>Deinococcus</taxon>
    </lineage>
</organism>
<name>A0A8H9GWE0_9DEIO</name>